<dbReference type="EMBL" id="JAIVGD010000011">
    <property type="protein sequence ID" value="KAH0771660.1"/>
    <property type="molecule type" value="Genomic_DNA"/>
</dbReference>
<sequence>MLMVETKEYQRPGGEKDIRRDPIPDKRARKGAADYVVKKVFTVWDASMLDVKDNEDVFDGMFAFMAKFDDEKDEEKDSMNNSLDIYNEEKLALVGHVSVIEEQLKLLETENLELKEKLKMLSEKSGKGNEEASSLQLELEASMNTVETILALALERNDQMETDMGSGGSSSQCWFMDSGCSKHMTRETENFLSLKALQSGSVSFGNGKKGYILGVGRIGKSLEHSIENVYYVSGLKYSLLSVSLICDKGNEVRFLLEKCIVTNLPTKEVILTARRCKNMYMADLDTAQGDNLTCLSAQSENANLWHRMLGHVSSFLLNKLVSRDLVRGLPKLKFSDDKVCDACVKGKQTRSSFNIKKQVGS</sequence>
<dbReference type="Pfam" id="PF22936">
    <property type="entry name" value="Pol_BBD"/>
    <property type="match status" value="1"/>
</dbReference>
<evidence type="ECO:0000313" key="5">
    <source>
        <dbReference type="EMBL" id="KAH0771660.1"/>
    </source>
</evidence>
<proteinExistence type="predicted"/>
<evidence type="ECO:0008006" key="7">
    <source>
        <dbReference type="Google" id="ProtNLM"/>
    </source>
</evidence>
<evidence type="ECO:0000259" key="4">
    <source>
        <dbReference type="Pfam" id="PF22936"/>
    </source>
</evidence>
<organism evidence="5 6">
    <name type="scientific">Solanum tuberosum</name>
    <name type="common">Potato</name>
    <dbReference type="NCBI Taxonomy" id="4113"/>
    <lineage>
        <taxon>Eukaryota</taxon>
        <taxon>Viridiplantae</taxon>
        <taxon>Streptophyta</taxon>
        <taxon>Embryophyta</taxon>
        <taxon>Tracheophyta</taxon>
        <taxon>Spermatophyta</taxon>
        <taxon>Magnoliopsida</taxon>
        <taxon>eudicotyledons</taxon>
        <taxon>Gunneridae</taxon>
        <taxon>Pentapetalae</taxon>
        <taxon>asterids</taxon>
        <taxon>lamiids</taxon>
        <taxon>Solanales</taxon>
        <taxon>Solanaceae</taxon>
        <taxon>Solanoideae</taxon>
        <taxon>Solaneae</taxon>
        <taxon>Solanum</taxon>
    </lineage>
</organism>
<reference evidence="5 6" key="1">
    <citation type="journal article" date="2021" name="bioRxiv">
        <title>Chromosome-scale and haplotype-resolved genome assembly of a tetraploid potato cultivar.</title>
        <authorList>
            <person name="Sun H."/>
            <person name="Jiao W.-B."/>
            <person name="Krause K."/>
            <person name="Campoy J.A."/>
            <person name="Goel M."/>
            <person name="Folz-Donahue K."/>
            <person name="Kukat C."/>
            <person name="Huettel B."/>
            <person name="Schneeberger K."/>
        </authorList>
    </citation>
    <scope>NUCLEOTIDE SEQUENCE [LARGE SCALE GENOMIC DNA]</scope>
    <source>
        <strain evidence="5">SolTubOtavaFocal</strain>
        <tissue evidence="5">Leaves</tissue>
    </source>
</reference>
<feature type="coiled-coil region" evidence="1">
    <location>
        <begin position="97"/>
        <end position="124"/>
    </location>
</feature>
<feature type="region of interest" description="Disordered" evidence="2">
    <location>
        <begin position="1"/>
        <end position="23"/>
    </location>
</feature>
<dbReference type="InterPro" id="IPR054722">
    <property type="entry name" value="PolX-like_BBD"/>
</dbReference>
<evidence type="ECO:0000256" key="2">
    <source>
        <dbReference type="SAM" id="MobiDB-lite"/>
    </source>
</evidence>
<dbReference type="InterPro" id="IPR025724">
    <property type="entry name" value="GAG-pre-integrase_dom"/>
</dbReference>
<keyword evidence="1" id="KW-0175">Coiled coil</keyword>
<accession>A0ABQ7VV59</accession>
<evidence type="ECO:0000313" key="6">
    <source>
        <dbReference type="Proteomes" id="UP000826656"/>
    </source>
</evidence>
<dbReference type="Pfam" id="PF13976">
    <property type="entry name" value="gag_pre-integrs"/>
    <property type="match status" value="1"/>
</dbReference>
<evidence type="ECO:0000256" key="1">
    <source>
        <dbReference type="SAM" id="Coils"/>
    </source>
</evidence>
<protein>
    <recommendedName>
        <fullName evidence="7">GAG-pre-integrase domain-containing protein</fullName>
    </recommendedName>
</protein>
<keyword evidence="6" id="KW-1185">Reference proteome</keyword>
<evidence type="ECO:0000259" key="3">
    <source>
        <dbReference type="Pfam" id="PF13976"/>
    </source>
</evidence>
<comment type="caution">
    <text evidence="5">The sequence shown here is derived from an EMBL/GenBank/DDBJ whole genome shotgun (WGS) entry which is preliminary data.</text>
</comment>
<gene>
    <name evidence="5" type="ORF">KY290_015641</name>
</gene>
<feature type="domain" description="GAG-pre-integrase" evidence="3">
    <location>
        <begin position="278"/>
        <end position="348"/>
    </location>
</feature>
<name>A0ABQ7VV59_SOLTU</name>
<feature type="domain" description="Retrovirus-related Pol polyprotein from transposon TNT 1-94-like beta-barrel" evidence="4">
    <location>
        <begin position="174"/>
        <end position="249"/>
    </location>
</feature>
<dbReference type="Proteomes" id="UP000826656">
    <property type="component" value="Unassembled WGS sequence"/>
</dbReference>